<reference evidence="1" key="2">
    <citation type="submission" date="2020-02" db="EMBL/GenBank/DDBJ databases">
        <title>Identification and distribution of gene clusters putatively required for synthesis of sphingolipid metabolism inhibitors in phylogenetically diverse species of the filamentous fungus Fusarium.</title>
        <authorList>
            <person name="Kim H.-S."/>
            <person name="Busman M."/>
            <person name="Brown D.W."/>
            <person name="Divon H."/>
            <person name="Uhlig S."/>
            <person name="Proctor R.H."/>
        </authorList>
    </citation>
    <scope>NUCLEOTIDE SEQUENCE</scope>
    <source>
        <strain evidence="1">NRRL 25174</strain>
    </source>
</reference>
<organism evidence="1 2">
    <name type="scientific">Fusarium beomiforme</name>
    <dbReference type="NCBI Taxonomy" id="44412"/>
    <lineage>
        <taxon>Eukaryota</taxon>
        <taxon>Fungi</taxon>
        <taxon>Dikarya</taxon>
        <taxon>Ascomycota</taxon>
        <taxon>Pezizomycotina</taxon>
        <taxon>Sordariomycetes</taxon>
        <taxon>Hypocreomycetidae</taxon>
        <taxon>Hypocreales</taxon>
        <taxon>Nectriaceae</taxon>
        <taxon>Fusarium</taxon>
        <taxon>Fusarium burgessii species complex</taxon>
    </lineage>
</organism>
<dbReference type="OrthoDB" id="4457531at2759"/>
<name>A0A9P5DT89_9HYPO</name>
<reference evidence="1" key="1">
    <citation type="journal article" date="2017" name="Mycologia">
        <title>Fusarium algeriense, sp. nov., a novel toxigenic crown rot pathogen of durum wheat from Algeria is nested in the Fusarium burgessii species complex.</title>
        <authorList>
            <person name="Laraba I."/>
            <person name="Keddad A."/>
            <person name="Boureghda H."/>
            <person name="Abdallah N."/>
            <person name="Vaughan M.M."/>
            <person name="Proctor R.H."/>
            <person name="Busman M."/>
            <person name="O'Donnell K."/>
        </authorList>
    </citation>
    <scope>NUCLEOTIDE SEQUENCE</scope>
    <source>
        <strain evidence="1">NRRL 25174</strain>
    </source>
</reference>
<comment type="caution">
    <text evidence="1">The sequence shown here is derived from an EMBL/GenBank/DDBJ whole genome shotgun (WGS) entry which is preliminary data.</text>
</comment>
<proteinExistence type="predicted"/>
<accession>A0A9P5DT89</accession>
<keyword evidence="2" id="KW-1185">Reference proteome</keyword>
<dbReference type="AlphaFoldDB" id="A0A9P5DT89"/>
<dbReference type="Proteomes" id="UP000730481">
    <property type="component" value="Unassembled WGS sequence"/>
</dbReference>
<gene>
    <name evidence="1" type="ORF">FBEOM_12597</name>
</gene>
<dbReference type="EMBL" id="PVQB02000812">
    <property type="protein sequence ID" value="KAF4333583.1"/>
    <property type="molecule type" value="Genomic_DNA"/>
</dbReference>
<protein>
    <submittedName>
        <fullName evidence="1">Uncharacterized protein</fullName>
    </submittedName>
</protein>
<evidence type="ECO:0000313" key="1">
    <source>
        <dbReference type="EMBL" id="KAF4333583.1"/>
    </source>
</evidence>
<evidence type="ECO:0000313" key="2">
    <source>
        <dbReference type="Proteomes" id="UP000730481"/>
    </source>
</evidence>
<sequence length="335" mass="38096">MTRYKIRDAEFDDWLQLEEEDTNWVAQQTGQGLPLIFPWKRQAIRLGTCFQSQRLNDPWLKENPFILSDFYMIPKVLRSNYGSTSSFHSVNTWRKTETGKHLALGFGIGVGVPFLASASVKGTYDEHVQENNDSDKSSVRANLRCGVVELERNPRLCHEALVMLKYGGGYRAFTNKYGDYFIWGYRLGGDTGIMISSSAFDKKTVEKYGIELTVEVLLIEGNKKWTKDFHTFSAGKKMRLLGYDTLSNVNWNVTMEALGDIEQLANQAEDIILQSQNLLERSIKILEEHGMSNGDHLTNEQCDFLTSSGIAVELVLLPMTALRDVARWTTERNVI</sequence>